<evidence type="ECO:0000259" key="4">
    <source>
        <dbReference type="Pfam" id="PF13439"/>
    </source>
</evidence>
<dbReference type="RefSeq" id="WP_255970914.1">
    <property type="nucleotide sequence ID" value="NZ_JANFQF010000014.1"/>
</dbReference>
<evidence type="ECO:0000313" key="6">
    <source>
        <dbReference type="Proteomes" id="UP001524501"/>
    </source>
</evidence>
<dbReference type="InterPro" id="IPR050194">
    <property type="entry name" value="Glycosyltransferase_grp1"/>
</dbReference>
<dbReference type="EC" id="2.4.-.-" evidence="5"/>
<accession>A0ABT1QFD5</accession>
<dbReference type="InterPro" id="IPR028098">
    <property type="entry name" value="Glyco_trans_4-like_N"/>
</dbReference>
<keyword evidence="6" id="KW-1185">Reference proteome</keyword>
<reference evidence="5 6" key="1">
    <citation type="submission" date="2022-07" db="EMBL/GenBank/DDBJ databases">
        <title>Degradation activity of malathion, p-nitrophenol and potential low-temperature adaptation strategy of Rhodococcus sp. FXJ9.536.</title>
        <authorList>
            <person name="Huang J."/>
            <person name="Huang Y."/>
        </authorList>
    </citation>
    <scope>NUCLEOTIDE SEQUENCE [LARGE SCALE GENOMIC DNA]</scope>
    <source>
        <strain evidence="5 6">FXJ9.536</strain>
    </source>
</reference>
<dbReference type="PANTHER" id="PTHR45947">
    <property type="entry name" value="SULFOQUINOVOSYL TRANSFERASE SQD2"/>
    <property type="match status" value="1"/>
</dbReference>
<feature type="domain" description="Glycosyl transferase family 1" evidence="3">
    <location>
        <begin position="206"/>
        <end position="334"/>
    </location>
</feature>
<feature type="domain" description="Glycosyltransferase subfamily 4-like N-terminal" evidence="4">
    <location>
        <begin position="18"/>
        <end position="179"/>
    </location>
</feature>
<evidence type="ECO:0000256" key="2">
    <source>
        <dbReference type="ARBA" id="ARBA00022679"/>
    </source>
</evidence>
<organism evidence="5 6">
    <name type="scientific">Rhodococcus tibetensis</name>
    <dbReference type="NCBI Taxonomy" id="2965064"/>
    <lineage>
        <taxon>Bacteria</taxon>
        <taxon>Bacillati</taxon>
        <taxon>Actinomycetota</taxon>
        <taxon>Actinomycetes</taxon>
        <taxon>Mycobacteriales</taxon>
        <taxon>Nocardiaceae</taxon>
        <taxon>Rhodococcus</taxon>
    </lineage>
</organism>
<name>A0ABT1QFD5_9NOCA</name>
<dbReference type="Pfam" id="PF13439">
    <property type="entry name" value="Glyco_transf_4"/>
    <property type="match status" value="1"/>
</dbReference>
<dbReference type="Pfam" id="PF00534">
    <property type="entry name" value="Glycos_transf_1"/>
    <property type="match status" value="1"/>
</dbReference>
<protein>
    <submittedName>
        <fullName evidence="5">Glycosyltransferase</fullName>
        <ecNumber evidence="5">2.4.-.-</ecNumber>
    </submittedName>
</protein>
<evidence type="ECO:0000313" key="5">
    <source>
        <dbReference type="EMBL" id="MCQ4120902.1"/>
    </source>
</evidence>
<dbReference type="Proteomes" id="UP001524501">
    <property type="component" value="Unassembled WGS sequence"/>
</dbReference>
<dbReference type="Gene3D" id="3.40.50.2000">
    <property type="entry name" value="Glycogen Phosphorylase B"/>
    <property type="match status" value="2"/>
</dbReference>
<keyword evidence="1 5" id="KW-0328">Glycosyltransferase</keyword>
<keyword evidence="2 5" id="KW-0808">Transferase</keyword>
<comment type="caution">
    <text evidence="5">The sequence shown here is derived from an EMBL/GenBank/DDBJ whole genome shotgun (WGS) entry which is preliminary data.</text>
</comment>
<dbReference type="EMBL" id="JANFQF010000014">
    <property type="protein sequence ID" value="MCQ4120902.1"/>
    <property type="molecule type" value="Genomic_DNA"/>
</dbReference>
<evidence type="ECO:0000256" key="1">
    <source>
        <dbReference type="ARBA" id="ARBA00022676"/>
    </source>
</evidence>
<dbReference type="SUPFAM" id="SSF53756">
    <property type="entry name" value="UDP-Glycosyltransferase/glycogen phosphorylase"/>
    <property type="match status" value="1"/>
</dbReference>
<proteinExistence type="predicted"/>
<dbReference type="PANTHER" id="PTHR45947:SF3">
    <property type="entry name" value="SULFOQUINOVOSYL TRANSFERASE SQD2"/>
    <property type="match status" value="1"/>
</dbReference>
<dbReference type="InterPro" id="IPR001296">
    <property type="entry name" value="Glyco_trans_1"/>
</dbReference>
<gene>
    <name evidence="5" type="ORF">NOF53_17310</name>
</gene>
<sequence length="384" mass="41780">MTLRPRIAIAHDYLTQRGGAEKVVLAMARAFPEAPIYTTLYESATTFPEFAGMDIRTSPLNKIAVVRQHHRAGLPVLPFAASAMKIDADLVLVSSSGWAHGFRTTGRKLVYCYTPARWLYQTRVYLGDTAPVGTRLVAAVLTRPLRAWDRRAARSADRYLAISSAVRERIHAVYGIDASVLPAPPSAVTSLPVQPVDELRTWAGGGDFYLCIARLLAYKNVDTVISAFAGGPRNLVIVGAGPQEPVLRRLATDHILMVKNLTDAQMRWLYQHCRAVISAAYEDYGLTPLEGAGFGKPSVLLRWGGFLDTMVEGVTCVYFEEPDPTQIAAAVDQCEAATWDPDAIAGHVEKLDEAHFARALHGAVDQLLAAGPDPAPLPREAGRP</sequence>
<dbReference type="GO" id="GO:0016757">
    <property type="term" value="F:glycosyltransferase activity"/>
    <property type="evidence" value="ECO:0007669"/>
    <property type="project" value="UniProtKB-KW"/>
</dbReference>
<evidence type="ECO:0000259" key="3">
    <source>
        <dbReference type="Pfam" id="PF00534"/>
    </source>
</evidence>